<dbReference type="AlphaFoldDB" id="A0A806KKL9"/>
<sequence length="77" mass="8329">MHNGRELFILKAGIYAGNAQKEGFPGLVLGIDKEAGILVQTGEGILSIAELQYHSKKALPWRDFLNGARDFTGSKLG</sequence>
<organism evidence="6">
    <name type="scientific">uncultured bacterium contig00147</name>
    <dbReference type="NCBI Taxonomy" id="1181587"/>
    <lineage>
        <taxon>Bacteria</taxon>
        <taxon>environmental samples</taxon>
    </lineage>
</organism>
<dbReference type="Gene3D" id="3.10.25.10">
    <property type="entry name" value="Formyl transferase, C-terminal domain"/>
    <property type="match status" value="1"/>
</dbReference>
<comment type="catalytic activity">
    <reaction evidence="4">
        <text>L-methionyl-tRNA(fMet) + (6R)-10-formyltetrahydrofolate = N-formyl-L-methionyl-tRNA(fMet) + (6S)-5,6,7,8-tetrahydrofolate + H(+)</text>
        <dbReference type="Rhea" id="RHEA:24380"/>
        <dbReference type="Rhea" id="RHEA-COMP:9952"/>
        <dbReference type="Rhea" id="RHEA-COMP:9953"/>
        <dbReference type="ChEBI" id="CHEBI:15378"/>
        <dbReference type="ChEBI" id="CHEBI:57453"/>
        <dbReference type="ChEBI" id="CHEBI:78530"/>
        <dbReference type="ChEBI" id="CHEBI:78844"/>
        <dbReference type="ChEBI" id="CHEBI:195366"/>
        <dbReference type="EC" id="2.1.2.9"/>
    </reaction>
</comment>
<feature type="domain" description="Formyl transferase C-terminal" evidence="5">
    <location>
        <begin position="2"/>
        <end position="68"/>
    </location>
</feature>
<proteinExistence type="predicted"/>
<protein>
    <recommendedName>
        <fullName evidence="3">Methionyl-tRNA formyltransferase</fullName>
        <ecNumber evidence="2">2.1.2.9</ecNumber>
    </recommendedName>
</protein>
<reference evidence="6" key="1">
    <citation type="submission" date="2012-03" db="EMBL/GenBank/DDBJ databases">
        <title>Functional metagenomics reveals considerable lignocellulase gene clusters in the gut microbiome of a wood-feeding higher termite.</title>
        <authorList>
            <person name="Liu N."/>
        </authorList>
    </citation>
    <scope>NUCLEOTIDE SEQUENCE</scope>
</reference>
<evidence type="ECO:0000256" key="1">
    <source>
        <dbReference type="ARBA" id="ARBA00002606"/>
    </source>
</evidence>
<dbReference type="InterPro" id="IPR005793">
    <property type="entry name" value="Formyl_trans_C"/>
</dbReference>
<accession>A0A806KKL9</accession>
<dbReference type="SUPFAM" id="SSF50486">
    <property type="entry name" value="FMT C-terminal domain-like"/>
    <property type="match status" value="1"/>
</dbReference>
<comment type="function">
    <text evidence="1">Attaches a formyl group to the free amino group of methionyl-tRNA(fMet). The formyl group appears to play a dual role in the initiator identity of N-formylmethionyl-tRNA by promoting its recognition by IF2 and preventing the misappropriation of this tRNA by the elongation apparatus.</text>
</comment>
<evidence type="ECO:0000256" key="2">
    <source>
        <dbReference type="ARBA" id="ARBA00012261"/>
    </source>
</evidence>
<dbReference type="InterPro" id="IPR037022">
    <property type="entry name" value="Formyl_trans_C_sf"/>
</dbReference>
<dbReference type="GO" id="GO:0004479">
    <property type="term" value="F:methionyl-tRNA formyltransferase activity"/>
    <property type="evidence" value="ECO:0007669"/>
    <property type="project" value="UniProtKB-EC"/>
</dbReference>
<evidence type="ECO:0000259" key="5">
    <source>
        <dbReference type="Pfam" id="PF02911"/>
    </source>
</evidence>
<dbReference type="EMBL" id="JQ844243">
    <property type="protein sequence ID" value="AGS53690.1"/>
    <property type="molecule type" value="Genomic_DNA"/>
</dbReference>
<dbReference type="EC" id="2.1.2.9" evidence="2"/>
<evidence type="ECO:0000313" key="6">
    <source>
        <dbReference type="EMBL" id="AGS53690.1"/>
    </source>
</evidence>
<dbReference type="Pfam" id="PF02911">
    <property type="entry name" value="Formyl_trans_C"/>
    <property type="match status" value="1"/>
</dbReference>
<evidence type="ECO:0000256" key="4">
    <source>
        <dbReference type="ARBA" id="ARBA00048558"/>
    </source>
</evidence>
<dbReference type="InterPro" id="IPR011034">
    <property type="entry name" value="Formyl_transferase-like_C_sf"/>
</dbReference>
<evidence type="ECO:0000256" key="3">
    <source>
        <dbReference type="ARBA" id="ARBA00016014"/>
    </source>
</evidence>
<name>A0A806KKL9_9BACT</name>